<dbReference type="InterPro" id="IPR052233">
    <property type="entry name" value="Rho-type_GEFs"/>
</dbReference>
<dbReference type="SUPFAM" id="SSF48065">
    <property type="entry name" value="DBL homology domain (DH-domain)"/>
    <property type="match status" value="1"/>
</dbReference>
<evidence type="ECO:0000313" key="3">
    <source>
        <dbReference type="Proteomes" id="UP000193498"/>
    </source>
</evidence>
<dbReference type="Gene3D" id="1.20.900.10">
    <property type="entry name" value="Dbl homology (DH) domain"/>
    <property type="match status" value="1"/>
</dbReference>
<dbReference type="STRING" id="1314790.A0A1Y1YV61"/>
<dbReference type="InParanoid" id="A0A1Y1YV61"/>
<gene>
    <name evidence="2" type="ORF">K493DRAFT_162119</name>
</gene>
<dbReference type="SMART" id="SM00325">
    <property type="entry name" value="RhoGEF"/>
    <property type="match status" value="1"/>
</dbReference>
<evidence type="ECO:0000313" key="2">
    <source>
        <dbReference type="EMBL" id="ORY01455.1"/>
    </source>
</evidence>
<dbReference type="PANTHER" id="PTHR46572:SF1">
    <property type="entry name" value="RHO1 GUANINE NUCLEOTIDE EXCHANGE FACTOR TUS1"/>
    <property type="match status" value="1"/>
</dbReference>
<dbReference type="Pfam" id="PF00621">
    <property type="entry name" value="RhoGEF"/>
    <property type="match status" value="1"/>
</dbReference>
<dbReference type="Proteomes" id="UP000193498">
    <property type="component" value="Unassembled WGS sequence"/>
</dbReference>
<comment type="caution">
    <text evidence="2">The sequence shown here is derived from an EMBL/GenBank/DDBJ whole genome shotgun (WGS) entry which is preliminary data.</text>
</comment>
<organism evidence="2 3">
    <name type="scientific">Basidiobolus meristosporus CBS 931.73</name>
    <dbReference type="NCBI Taxonomy" id="1314790"/>
    <lineage>
        <taxon>Eukaryota</taxon>
        <taxon>Fungi</taxon>
        <taxon>Fungi incertae sedis</taxon>
        <taxon>Zoopagomycota</taxon>
        <taxon>Entomophthoromycotina</taxon>
        <taxon>Basidiobolomycetes</taxon>
        <taxon>Basidiobolales</taxon>
        <taxon>Basidiobolaceae</taxon>
        <taxon>Basidiobolus</taxon>
    </lineage>
</organism>
<feature type="domain" description="DH" evidence="1">
    <location>
        <begin position="1"/>
        <end position="146"/>
    </location>
</feature>
<dbReference type="OrthoDB" id="2272012at2759"/>
<keyword evidence="3" id="KW-1185">Reference proteome</keyword>
<sequence>LFIIPLQESRIVDPEKLEEFIARVFQNYQDLQTLHIWLLNCLIEKRQKGPVINMIGDVFSQFIEKLEPYVHYGVGLELAQRSFENESIQNPAFADFLEGCVRHPDARRLTLQSFLSRPTSRLGRYVLLLENLLKYTPKEHQDTAFL</sequence>
<dbReference type="InterPro" id="IPR035899">
    <property type="entry name" value="DBL_dom_sf"/>
</dbReference>
<evidence type="ECO:0000259" key="1">
    <source>
        <dbReference type="PROSITE" id="PS50010"/>
    </source>
</evidence>
<protein>
    <submittedName>
        <fullName evidence="2">Dbl homology domain-containing protein</fullName>
    </submittedName>
</protein>
<dbReference type="PROSITE" id="PS50010">
    <property type="entry name" value="DH_2"/>
    <property type="match status" value="1"/>
</dbReference>
<dbReference type="GO" id="GO:0005085">
    <property type="term" value="F:guanyl-nucleotide exchange factor activity"/>
    <property type="evidence" value="ECO:0007669"/>
    <property type="project" value="InterPro"/>
</dbReference>
<feature type="non-terminal residue" evidence="2">
    <location>
        <position position="1"/>
    </location>
</feature>
<feature type="non-terminal residue" evidence="2">
    <location>
        <position position="146"/>
    </location>
</feature>
<dbReference type="AlphaFoldDB" id="A0A1Y1YV61"/>
<accession>A0A1Y1YV61</accession>
<dbReference type="EMBL" id="MCFE01000069">
    <property type="protein sequence ID" value="ORY01455.1"/>
    <property type="molecule type" value="Genomic_DNA"/>
</dbReference>
<name>A0A1Y1YV61_9FUNG</name>
<proteinExistence type="predicted"/>
<reference evidence="2 3" key="1">
    <citation type="submission" date="2016-07" db="EMBL/GenBank/DDBJ databases">
        <title>Pervasive Adenine N6-methylation of Active Genes in Fungi.</title>
        <authorList>
            <consortium name="DOE Joint Genome Institute"/>
            <person name="Mondo S.J."/>
            <person name="Dannebaum R.O."/>
            <person name="Kuo R.C."/>
            <person name="Labutti K."/>
            <person name="Haridas S."/>
            <person name="Kuo A."/>
            <person name="Salamov A."/>
            <person name="Ahrendt S.R."/>
            <person name="Lipzen A."/>
            <person name="Sullivan W."/>
            <person name="Andreopoulos W.B."/>
            <person name="Clum A."/>
            <person name="Lindquist E."/>
            <person name="Daum C."/>
            <person name="Ramamoorthy G.K."/>
            <person name="Gryganskyi A."/>
            <person name="Culley D."/>
            <person name="Magnuson J.K."/>
            <person name="James T.Y."/>
            <person name="O'Malley M.A."/>
            <person name="Stajich J.E."/>
            <person name="Spatafora J.W."/>
            <person name="Visel A."/>
            <person name="Grigoriev I.V."/>
        </authorList>
    </citation>
    <scope>NUCLEOTIDE SEQUENCE [LARGE SCALE GENOMIC DNA]</scope>
    <source>
        <strain evidence="2 3">CBS 931.73</strain>
    </source>
</reference>
<dbReference type="InterPro" id="IPR000219">
    <property type="entry name" value="DH_dom"/>
</dbReference>
<dbReference type="PANTHER" id="PTHR46572">
    <property type="entry name" value="RHO1 GDP-GTP EXCHANGE PROTEIN 1-RELATED"/>
    <property type="match status" value="1"/>
</dbReference>